<dbReference type="RefSeq" id="WP_074203520.1">
    <property type="nucleotide sequence ID" value="NZ_FSQW01000001.1"/>
</dbReference>
<dbReference type="PROSITE" id="PS51819">
    <property type="entry name" value="VOC"/>
    <property type="match status" value="1"/>
</dbReference>
<dbReference type="PANTHER" id="PTHR33993:SF1">
    <property type="entry name" value="GLYOXALASE FAMILY PROTEIN"/>
    <property type="match status" value="1"/>
</dbReference>
<keyword evidence="3" id="KW-1185">Reference proteome</keyword>
<dbReference type="Proteomes" id="UP000185192">
    <property type="component" value="Unassembled WGS sequence"/>
</dbReference>
<dbReference type="STRING" id="1123272.SAMN02745824_0452"/>
<gene>
    <name evidence="2" type="ORF">SAMN02745824_0452</name>
</gene>
<dbReference type="OrthoDB" id="9792323at2"/>
<dbReference type="PANTHER" id="PTHR33993">
    <property type="entry name" value="GLYOXALASE-RELATED"/>
    <property type="match status" value="1"/>
</dbReference>
<protein>
    <recommendedName>
        <fullName evidence="1">VOC domain-containing protein</fullName>
    </recommendedName>
</protein>
<reference evidence="3" key="1">
    <citation type="submission" date="2016-11" db="EMBL/GenBank/DDBJ databases">
        <authorList>
            <person name="Varghese N."/>
            <person name="Submissions S."/>
        </authorList>
    </citation>
    <scope>NUCLEOTIDE SEQUENCE [LARGE SCALE GENOMIC DNA]</scope>
    <source>
        <strain evidence="3">DSM 22363</strain>
    </source>
</reference>
<dbReference type="InterPro" id="IPR004360">
    <property type="entry name" value="Glyas_Fos-R_dOase_dom"/>
</dbReference>
<sequence length="111" mass="11984">MTTITPNYIEMKAADLKASKAFYEKALDFVFTDYGPEYAAVEGGPVQIGLAAGEQPVAPMPAFETDDLESALSRVTAAGAPIVQEIFAYPGGRRFECEDPSGNRFAIFQPE</sequence>
<accession>A0A1N6CNH5</accession>
<evidence type="ECO:0000313" key="2">
    <source>
        <dbReference type="EMBL" id="SIN59914.1"/>
    </source>
</evidence>
<dbReference type="Pfam" id="PF00903">
    <property type="entry name" value="Glyoxalase"/>
    <property type="match status" value="1"/>
</dbReference>
<dbReference type="Gene3D" id="3.10.180.10">
    <property type="entry name" value="2,3-Dihydroxybiphenyl 1,2-Dioxygenase, domain 1"/>
    <property type="match status" value="1"/>
</dbReference>
<dbReference type="InterPro" id="IPR037523">
    <property type="entry name" value="VOC_core"/>
</dbReference>
<name>A0A1N6CNH5_9SPHN</name>
<evidence type="ECO:0000259" key="1">
    <source>
        <dbReference type="PROSITE" id="PS51819"/>
    </source>
</evidence>
<dbReference type="InterPro" id="IPR029068">
    <property type="entry name" value="Glyas_Bleomycin-R_OHBP_Dase"/>
</dbReference>
<proteinExistence type="predicted"/>
<organism evidence="2 3">
    <name type="scientific">Parasphingorhabdus marina DSM 22363</name>
    <dbReference type="NCBI Taxonomy" id="1123272"/>
    <lineage>
        <taxon>Bacteria</taxon>
        <taxon>Pseudomonadati</taxon>
        <taxon>Pseudomonadota</taxon>
        <taxon>Alphaproteobacteria</taxon>
        <taxon>Sphingomonadales</taxon>
        <taxon>Sphingomonadaceae</taxon>
        <taxon>Parasphingorhabdus</taxon>
    </lineage>
</organism>
<feature type="domain" description="VOC" evidence="1">
    <location>
        <begin position="5"/>
        <end position="110"/>
    </location>
</feature>
<evidence type="ECO:0000313" key="3">
    <source>
        <dbReference type="Proteomes" id="UP000185192"/>
    </source>
</evidence>
<dbReference type="EMBL" id="FSQW01000001">
    <property type="protein sequence ID" value="SIN59914.1"/>
    <property type="molecule type" value="Genomic_DNA"/>
</dbReference>
<dbReference type="AlphaFoldDB" id="A0A1N6CNH5"/>
<dbReference type="InterPro" id="IPR052164">
    <property type="entry name" value="Anthracycline_SecMetBiosynth"/>
</dbReference>
<dbReference type="SUPFAM" id="SSF54593">
    <property type="entry name" value="Glyoxalase/Bleomycin resistance protein/Dihydroxybiphenyl dioxygenase"/>
    <property type="match status" value="1"/>
</dbReference>